<feature type="compositionally biased region" description="Basic and acidic residues" evidence="1">
    <location>
        <begin position="340"/>
        <end position="352"/>
    </location>
</feature>
<reference evidence="3" key="1">
    <citation type="journal article" date="2022" name="Int. J. Mol. Sci.">
        <title>Draft Genome of Tanacetum Coccineum: Genomic Comparison of Closely Related Tanacetum-Family Plants.</title>
        <authorList>
            <person name="Yamashiro T."/>
            <person name="Shiraishi A."/>
            <person name="Nakayama K."/>
            <person name="Satake H."/>
        </authorList>
    </citation>
    <scope>NUCLEOTIDE SEQUENCE</scope>
</reference>
<evidence type="ECO:0000259" key="2">
    <source>
        <dbReference type="Pfam" id="PF00078"/>
    </source>
</evidence>
<sequence>MTPPPGFSTSPQIPNNTTIERPPLITIVFSVTTLENTPFAYRASTSANPNPMISPAFVEANYEDYDEEQEMEQRHEPNREATPTLRPRSPMVRRQRERVVGFEEAPNREGSRGGRNAEGTSLSEIEEREDENRGVNLPPLLAAHLGRNESGQPLRSSLTSAHGGHHHSTNTRGNLPPNGSFADSTGSVTLFVCWIKDYPHPDGLKMPSHIGSYDGKGVPDNFLHFFEGANHMQKWLMLVACHMFTYTLKDSTRICKRSSQRLTYRFTISSKEKAKVLGPSLPDFGSTRRVAYLLFCSWFKDKKLSRASLHRPPIHLQGFDEKTYTWIEAREVATNGTPNDQRENFERSKKSSWDNNRGQKGRDRFSPYRGPNHGLLSNLSKSPREILATEKAARSFEQPPRMFGSRWSRDMSKYCHFHEDHGHDTNDFHQLRNYIKEAVNSGQLSYLDKSYTHNKVEGPTSEGKEITFPSGGSNSSAHVLIKAKIFGREVNQVHMDGGSSCKVIYEYCFMKLKPSIRASKVDSKVPLIGFPGEKSWSIGKIPLEIMIGDPPLTRKETLNFMIVKFDLPYNMLLGRTAMQKMGIVVSTIHGAIKFHTTEGIGTVFSTYKSDKVKEGMKKIRKTPPASEKGVFSYTIAEEKVVVNNKYPEQAVTIGKQLPEHFKERLRDLLRANADVFAWTHTDMIGIPRTNMVKGKPFNIEHNLNEYSHVKPIKQKRRGLGPDRSTAACKEGYHQIQMAKEDEDKKTFFTREGVFCYQKMPFGLKNAGATYQRLVDKVFHDQIGRNLKAYVDDMVIKSTSEEEMLADIKETFERF</sequence>
<organism evidence="3 4">
    <name type="scientific">Tanacetum coccineum</name>
    <dbReference type="NCBI Taxonomy" id="301880"/>
    <lineage>
        <taxon>Eukaryota</taxon>
        <taxon>Viridiplantae</taxon>
        <taxon>Streptophyta</taxon>
        <taxon>Embryophyta</taxon>
        <taxon>Tracheophyta</taxon>
        <taxon>Spermatophyta</taxon>
        <taxon>Magnoliopsida</taxon>
        <taxon>eudicotyledons</taxon>
        <taxon>Gunneridae</taxon>
        <taxon>Pentapetalae</taxon>
        <taxon>asterids</taxon>
        <taxon>campanulids</taxon>
        <taxon>Asterales</taxon>
        <taxon>Asteraceae</taxon>
        <taxon>Asteroideae</taxon>
        <taxon>Anthemideae</taxon>
        <taxon>Anthemidinae</taxon>
        <taxon>Tanacetum</taxon>
    </lineage>
</organism>
<dbReference type="Gene3D" id="2.40.70.10">
    <property type="entry name" value="Acid Proteases"/>
    <property type="match status" value="1"/>
</dbReference>
<proteinExistence type="predicted"/>
<feature type="region of interest" description="Disordered" evidence="1">
    <location>
        <begin position="147"/>
        <end position="180"/>
    </location>
</feature>
<keyword evidence="3" id="KW-0548">Nucleotidyltransferase</keyword>
<dbReference type="InterPro" id="IPR000477">
    <property type="entry name" value="RT_dom"/>
</dbReference>
<evidence type="ECO:0000313" key="4">
    <source>
        <dbReference type="Proteomes" id="UP001151760"/>
    </source>
</evidence>
<feature type="compositionally biased region" description="Polar residues" evidence="1">
    <location>
        <begin position="149"/>
        <end position="160"/>
    </location>
</feature>
<dbReference type="EMBL" id="BQNB010018781">
    <property type="protein sequence ID" value="GJT78210.1"/>
    <property type="molecule type" value="Genomic_DNA"/>
</dbReference>
<protein>
    <submittedName>
        <fullName evidence="3">Reverse transcriptase domain-containing protein</fullName>
    </submittedName>
</protein>
<keyword evidence="3" id="KW-0695">RNA-directed DNA polymerase</keyword>
<keyword evidence="3" id="KW-0808">Transferase</keyword>
<evidence type="ECO:0000313" key="3">
    <source>
        <dbReference type="EMBL" id="GJT78210.1"/>
    </source>
</evidence>
<evidence type="ECO:0000256" key="1">
    <source>
        <dbReference type="SAM" id="MobiDB-lite"/>
    </source>
</evidence>
<feature type="region of interest" description="Disordered" evidence="1">
    <location>
        <begin position="332"/>
        <end position="379"/>
    </location>
</feature>
<dbReference type="Gene3D" id="3.10.10.10">
    <property type="entry name" value="HIV Type 1 Reverse Transcriptase, subunit A, domain 1"/>
    <property type="match status" value="1"/>
</dbReference>
<dbReference type="PANTHER" id="PTHR24559:SF444">
    <property type="entry name" value="REVERSE TRANSCRIPTASE DOMAIN-CONTAINING PROTEIN"/>
    <property type="match status" value="1"/>
</dbReference>
<comment type="caution">
    <text evidence="3">The sequence shown here is derived from an EMBL/GenBank/DDBJ whole genome shotgun (WGS) entry which is preliminary data.</text>
</comment>
<dbReference type="Proteomes" id="UP001151760">
    <property type="component" value="Unassembled WGS sequence"/>
</dbReference>
<dbReference type="Gene3D" id="3.30.70.270">
    <property type="match status" value="1"/>
</dbReference>
<dbReference type="SUPFAM" id="SSF56672">
    <property type="entry name" value="DNA/RNA polymerases"/>
    <property type="match status" value="1"/>
</dbReference>
<dbReference type="CDD" id="cd01647">
    <property type="entry name" value="RT_LTR"/>
    <property type="match status" value="1"/>
</dbReference>
<keyword evidence="4" id="KW-1185">Reference proteome</keyword>
<dbReference type="Pfam" id="PF00078">
    <property type="entry name" value="RVT_1"/>
    <property type="match status" value="1"/>
</dbReference>
<dbReference type="PANTHER" id="PTHR24559">
    <property type="entry name" value="TRANSPOSON TY3-I GAG-POL POLYPROTEIN"/>
    <property type="match status" value="1"/>
</dbReference>
<dbReference type="InterPro" id="IPR021109">
    <property type="entry name" value="Peptidase_aspartic_dom_sf"/>
</dbReference>
<feature type="domain" description="Reverse transcriptase" evidence="2">
    <location>
        <begin position="728"/>
        <end position="813"/>
    </location>
</feature>
<dbReference type="GO" id="GO:0003964">
    <property type="term" value="F:RNA-directed DNA polymerase activity"/>
    <property type="evidence" value="ECO:0007669"/>
    <property type="project" value="UniProtKB-KW"/>
</dbReference>
<dbReference type="InterPro" id="IPR053134">
    <property type="entry name" value="RNA-dir_DNA_polymerase"/>
</dbReference>
<dbReference type="InterPro" id="IPR043128">
    <property type="entry name" value="Rev_trsase/Diguanyl_cyclase"/>
</dbReference>
<reference evidence="3" key="2">
    <citation type="submission" date="2022-01" db="EMBL/GenBank/DDBJ databases">
        <authorList>
            <person name="Yamashiro T."/>
            <person name="Shiraishi A."/>
            <person name="Satake H."/>
            <person name="Nakayama K."/>
        </authorList>
    </citation>
    <scope>NUCLEOTIDE SEQUENCE</scope>
</reference>
<feature type="compositionally biased region" description="Basic and acidic residues" evidence="1">
    <location>
        <begin position="97"/>
        <end position="112"/>
    </location>
</feature>
<feature type="region of interest" description="Disordered" evidence="1">
    <location>
        <begin position="66"/>
        <end position="134"/>
    </location>
</feature>
<gene>
    <name evidence="3" type="ORF">Tco_1044935</name>
</gene>
<accession>A0ABQ5GSD9</accession>
<dbReference type="InterPro" id="IPR043502">
    <property type="entry name" value="DNA/RNA_pol_sf"/>
</dbReference>
<name>A0ABQ5GSD9_9ASTR</name>